<dbReference type="AlphaFoldDB" id="A0A0A9QZA7"/>
<proteinExistence type="predicted"/>
<evidence type="ECO:0000313" key="1">
    <source>
        <dbReference type="EMBL" id="JAE30571.1"/>
    </source>
</evidence>
<sequence>MENLIKYYNFGIDILLLLNCAEDLLHLNVQNYIY</sequence>
<reference evidence="1" key="1">
    <citation type="submission" date="2014-09" db="EMBL/GenBank/DDBJ databases">
        <authorList>
            <person name="Magalhaes I.L.F."/>
            <person name="Oliveira U."/>
            <person name="Santos F.R."/>
            <person name="Vidigal T.H.D.A."/>
            <person name="Brescovit A.D."/>
            <person name="Santos A.J."/>
        </authorList>
    </citation>
    <scope>NUCLEOTIDE SEQUENCE</scope>
    <source>
        <tissue evidence="1">Shoot tissue taken approximately 20 cm above the soil surface</tissue>
    </source>
</reference>
<organism evidence="1">
    <name type="scientific">Arundo donax</name>
    <name type="common">Giant reed</name>
    <name type="synonym">Donax arundinaceus</name>
    <dbReference type="NCBI Taxonomy" id="35708"/>
    <lineage>
        <taxon>Eukaryota</taxon>
        <taxon>Viridiplantae</taxon>
        <taxon>Streptophyta</taxon>
        <taxon>Embryophyta</taxon>
        <taxon>Tracheophyta</taxon>
        <taxon>Spermatophyta</taxon>
        <taxon>Magnoliopsida</taxon>
        <taxon>Liliopsida</taxon>
        <taxon>Poales</taxon>
        <taxon>Poaceae</taxon>
        <taxon>PACMAD clade</taxon>
        <taxon>Arundinoideae</taxon>
        <taxon>Arundineae</taxon>
        <taxon>Arundo</taxon>
    </lineage>
</organism>
<protein>
    <submittedName>
        <fullName evidence="1">Uncharacterized protein</fullName>
    </submittedName>
</protein>
<reference evidence="1" key="2">
    <citation type="journal article" date="2015" name="Data Brief">
        <title>Shoot transcriptome of the giant reed, Arundo donax.</title>
        <authorList>
            <person name="Barrero R.A."/>
            <person name="Guerrero F.D."/>
            <person name="Moolhuijzen P."/>
            <person name="Goolsby J.A."/>
            <person name="Tidwell J."/>
            <person name="Bellgard S.E."/>
            <person name="Bellgard M.I."/>
        </authorList>
    </citation>
    <scope>NUCLEOTIDE SEQUENCE</scope>
    <source>
        <tissue evidence="1">Shoot tissue taken approximately 20 cm above the soil surface</tissue>
    </source>
</reference>
<name>A0A0A9QZA7_ARUDO</name>
<accession>A0A0A9QZA7</accession>
<dbReference type="EMBL" id="GBRH01167325">
    <property type="protein sequence ID" value="JAE30571.1"/>
    <property type="molecule type" value="Transcribed_RNA"/>
</dbReference>